<dbReference type="EMBL" id="LAZR01022658">
    <property type="protein sequence ID" value="KKL81112.1"/>
    <property type="molecule type" value="Genomic_DNA"/>
</dbReference>
<name>A0A0F9I148_9ZZZZ</name>
<dbReference type="Gene3D" id="2.60.40.1120">
    <property type="entry name" value="Carboxypeptidase-like, regulatory domain"/>
    <property type="match status" value="1"/>
</dbReference>
<feature type="non-terminal residue" evidence="1">
    <location>
        <position position="454"/>
    </location>
</feature>
<evidence type="ECO:0000313" key="1">
    <source>
        <dbReference type="EMBL" id="KKL81112.1"/>
    </source>
</evidence>
<protein>
    <submittedName>
        <fullName evidence="1">Uncharacterized protein</fullName>
    </submittedName>
</protein>
<comment type="caution">
    <text evidence="1">The sequence shown here is derived from an EMBL/GenBank/DDBJ whole genome shotgun (WGS) entry which is preliminary data.</text>
</comment>
<proteinExistence type="predicted"/>
<dbReference type="SUPFAM" id="SSF49478">
    <property type="entry name" value="Cna protein B-type domain"/>
    <property type="match status" value="1"/>
</dbReference>
<dbReference type="AlphaFoldDB" id="A0A0F9I148"/>
<organism evidence="1">
    <name type="scientific">marine sediment metagenome</name>
    <dbReference type="NCBI Taxonomy" id="412755"/>
    <lineage>
        <taxon>unclassified sequences</taxon>
        <taxon>metagenomes</taxon>
        <taxon>ecological metagenomes</taxon>
    </lineage>
</organism>
<gene>
    <name evidence="1" type="ORF">LCGC14_1997990</name>
</gene>
<accession>A0A0F9I148</accession>
<sequence>MGCPSTIILGDNLVFTICSYNLGTLAATDDDTNPTYRVYEEETGTAILSGSFAKLDDGNTTGFYSESIACTTGNGFEVNKTYSIYAEFTVGAVDHAETYNFRIINENVAGPGDYTVTLTIQDTGASALSGVSVWLNTANDRSSAVAGTKVTDDNGQVTFELHYTTYYLFAHRAGYTFNAANFTAASGNVAFTKAIGVATSTGTASNYVDSFLTRNIDMVRLHMEEPVINAKYSDTQIIEQLERSYIHVIGEKNRNAMNPVVAKFDITIASGITAYTLPYTMGSIVTIYEAASQGVRVFYHSRSDYNPLGKRMWVEGNILHLQAAGVLNPSSTLTVEYIPIGTSRLHCGTCTINSAGTIVTLGATPYQGVLDTHVSGYLGDILRILTVSGSTVTGAMLQERPITAYDNSTRAATIGPALNPVPTTDDGSIFYEIAPAIHKGMDAVVGAHAAYVLA</sequence>
<reference evidence="1" key="1">
    <citation type="journal article" date="2015" name="Nature">
        <title>Complex archaea that bridge the gap between prokaryotes and eukaryotes.</title>
        <authorList>
            <person name="Spang A."/>
            <person name="Saw J.H."/>
            <person name="Jorgensen S.L."/>
            <person name="Zaremba-Niedzwiedzka K."/>
            <person name="Martijn J."/>
            <person name="Lind A.E."/>
            <person name="van Eijk R."/>
            <person name="Schleper C."/>
            <person name="Guy L."/>
            <person name="Ettema T.J."/>
        </authorList>
    </citation>
    <scope>NUCLEOTIDE SEQUENCE</scope>
</reference>